<dbReference type="FunFam" id="1.10.40.30:FF:000002">
    <property type="entry name" value="Fumarate hydratase class II"/>
    <property type="match status" value="1"/>
</dbReference>
<dbReference type="GO" id="GO:0008652">
    <property type="term" value="P:amino acid biosynthetic process"/>
    <property type="evidence" value="ECO:0007669"/>
    <property type="project" value="UniProtKB-KW"/>
</dbReference>
<evidence type="ECO:0000313" key="8">
    <source>
        <dbReference type="Proteomes" id="UP000095727"/>
    </source>
</evidence>
<feature type="domain" description="Fumarase C C-terminal" evidence="6">
    <location>
        <begin position="415"/>
        <end position="467"/>
    </location>
</feature>
<accession>A0A173R3D6</accession>
<feature type="domain" description="Fumarate lyase N-terminal" evidence="5">
    <location>
        <begin position="19"/>
        <end position="348"/>
    </location>
</feature>
<dbReference type="NCBIfam" id="NF008909">
    <property type="entry name" value="PRK12273.1"/>
    <property type="match status" value="1"/>
</dbReference>
<dbReference type="Proteomes" id="UP000095727">
    <property type="component" value="Unassembled WGS sequence"/>
</dbReference>
<evidence type="ECO:0000256" key="3">
    <source>
        <dbReference type="ARBA" id="ARBA00022605"/>
    </source>
</evidence>
<dbReference type="PANTHER" id="PTHR42696">
    <property type="entry name" value="ASPARTATE AMMONIA-LYASE"/>
    <property type="match status" value="1"/>
</dbReference>
<dbReference type="RefSeq" id="WP_055155560.1">
    <property type="nucleotide sequence ID" value="NZ_CYXR01000002.1"/>
</dbReference>
<protein>
    <recommendedName>
        <fullName evidence="2">aspartate ammonia-lyase</fullName>
        <ecNumber evidence="2">4.3.1.1</ecNumber>
    </recommendedName>
</protein>
<reference evidence="7 8" key="1">
    <citation type="submission" date="2015-09" db="EMBL/GenBank/DDBJ databases">
        <authorList>
            <consortium name="Pathogen Informatics"/>
        </authorList>
    </citation>
    <scope>NUCLEOTIDE SEQUENCE [LARGE SCALE GENOMIC DNA]</scope>
    <source>
        <strain evidence="7 8">2789STDY5834962</strain>
    </source>
</reference>
<dbReference type="InterPro" id="IPR008948">
    <property type="entry name" value="L-Aspartase-like"/>
</dbReference>
<dbReference type="Pfam" id="PF00206">
    <property type="entry name" value="Lyase_1"/>
    <property type="match status" value="1"/>
</dbReference>
<evidence type="ECO:0000313" key="7">
    <source>
        <dbReference type="EMBL" id="CUM72504.1"/>
    </source>
</evidence>
<organism evidence="7 8">
    <name type="scientific">Coprococcus comes</name>
    <dbReference type="NCBI Taxonomy" id="410072"/>
    <lineage>
        <taxon>Bacteria</taxon>
        <taxon>Bacillati</taxon>
        <taxon>Bacillota</taxon>
        <taxon>Clostridia</taxon>
        <taxon>Lachnospirales</taxon>
        <taxon>Lachnospiraceae</taxon>
        <taxon>Coprococcus</taxon>
    </lineage>
</organism>
<dbReference type="CDD" id="cd01357">
    <property type="entry name" value="Aspartase"/>
    <property type="match status" value="1"/>
</dbReference>
<dbReference type="InterPro" id="IPR024083">
    <property type="entry name" value="Fumarase/histidase_N"/>
</dbReference>
<dbReference type="SUPFAM" id="SSF48557">
    <property type="entry name" value="L-aspartase-like"/>
    <property type="match status" value="1"/>
</dbReference>
<keyword evidence="3" id="KW-0028">Amino-acid biosynthesis</keyword>
<dbReference type="InterPro" id="IPR018951">
    <property type="entry name" value="Fumarase_C_C"/>
</dbReference>
<dbReference type="EC" id="4.3.1.1" evidence="2"/>
<evidence type="ECO:0000256" key="4">
    <source>
        <dbReference type="ARBA" id="ARBA00023239"/>
    </source>
</evidence>
<dbReference type="AlphaFoldDB" id="A0A173R3D6"/>
<dbReference type="InterPro" id="IPR000362">
    <property type="entry name" value="Fumarate_lyase_fam"/>
</dbReference>
<comment type="catalytic activity">
    <reaction evidence="1">
        <text>L-aspartate = fumarate + NH4(+)</text>
        <dbReference type="Rhea" id="RHEA:16601"/>
        <dbReference type="ChEBI" id="CHEBI:28938"/>
        <dbReference type="ChEBI" id="CHEBI:29806"/>
        <dbReference type="ChEBI" id="CHEBI:29991"/>
        <dbReference type="EC" id="4.3.1.1"/>
    </reaction>
</comment>
<proteinExistence type="predicted"/>
<evidence type="ECO:0000259" key="6">
    <source>
        <dbReference type="Pfam" id="PF10415"/>
    </source>
</evidence>
<evidence type="ECO:0000256" key="2">
    <source>
        <dbReference type="ARBA" id="ARBA00012992"/>
    </source>
</evidence>
<dbReference type="FunFam" id="1.20.200.10:FF:000001">
    <property type="entry name" value="Fumarate hydratase, mitochondrial"/>
    <property type="match status" value="1"/>
</dbReference>
<sequence>MENGKENKTGYRVEQDSIGEKDIPGDVYYGVQSLRAAENFRITGLNMHPEIINSLAYIKKASAITNCESGILEKKKAKAIVQACDEILTGKLHEYFIVDPIQGGAGTSLNMNANEVIANRAIEILGGKKGDYSAINPNDDVNCGQSTNDVIPTAGKMTSLRLLQNLKKELLRLHGALCKKAEEFDHVIKMGRTQMQDAVPIRLGQEFQAYSDAIMRDIHRMDNAMDEMRTVNMGGTAVGTGINADEAYVSRIVPNLSKISDIQFVQAFDLIDATQNLDPFVAVSGAVKACAVTLSKIANDLRLMSSGPRAGFGEINLPAKQNGSSIMPGKVNPVIPEVVNQVAFNIIGNDVTITMAAEGGQLELNAFEPIVFYCLFQSIDTLAYAVQTFIDNCVTGITANEERCRQLVENSIGVITAICPHVGYEKAAEIAKKAMKTGESIRNLILREGLLSEKEMETVLDPVNMTEPGISGKELLRK</sequence>
<dbReference type="Pfam" id="PF10415">
    <property type="entry name" value="FumaraseC_C"/>
    <property type="match status" value="1"/>
</dbReference>
<gene>
    <name evidence="7" type="primary">aspA</name>
    <name evidence="7" type="ORF">ERS852574_00272</name>
</gene>
<dbReference type="FunFam" id="1.10.275.10:FF:000001">
    <property type="entry name" value="Fumarate hydratase, mitochondrial"/>
    <property type="match status" value="1"/>
</dbReference>
<dbReference type="PANTHER" id="PTHR42696:SF2">
    <property type="entry name" value="ASPARTATE AMMONIA-LYASE"/>
    <property type="match status" value="1"/>
</dbReference>
<dbReference type="InterPro" id="IPR051546">
    <property type="entry name" value="Aspartate_Ammonia-Lyase"/>
</dbReference>
<evidence type="ECO:0000256" key="1">
    <source>
        <dbReference type="ARBA" id="ARBA00001494"/>
    </source>
</evidence>
<dbReference type="Gene3D" id="1.10.40.30">
    <property type="entry name" value="Fumarase/aspartase (C-terminal domain)"/>
    <property type="match status" value="1"/>
</dbReference>
<evidence type="ECO:0000259" key="5">
    <source>
        <dbReference type="Pfam" id="PF00206"/>
    </source>
</evidence>
<dbReference type="InterPro" id="IPR020557">
    <property type="entry name" value="Fumarate_lyase_CS"/>
</dbReference>
<dbReference type="EMBL" id="CYXR01000002">
    <property type="protein sequence ID" value="CUM72504.1"/>
    <property type="molecule type" value="Genomic_DNA"/>
</dbReference>
<dbReference type="GO" id="GO:0006531">
    <property type="term" value="P:aspartate metabolic process"/>
    <property type="evidence" value="ECO:0007669"/>
    <property type="project" value="TreeGrafter"/>
</dbReference>
<dbReference type="GO" id="GO:0006099">
    <property type="term" value="P:tricarboxylic acid cycle"/>
    <property type="evidence" value="ECO:0007669"/>
    <property type="project" value="InterPro"/>
</dbReference>
<dbReference type="GO" id="GO:0008797">
    <property type="term" value="F:aspartate ammonia-lyase activity"/>
    <property type="evidence" value="ECO:0007669"/>
    <property type="project" value="UniProtKB-EC"/>
</dbReference>
<dbReference type="Gene3D" id="1.20.200.10">
    <property type="entry name" value="Fumarase/aspartase (Central domain)"/>
    <property type="match status" value="1"/>
</dbReference>
<dbReference type="GO" id="GO:0005829">
    <property type="term" value="C:cytosol"/>
    <property type="evidence" value="ECO:0007669"/>
    <property type="project" value="TreeGrafter"/>
</dbReference>
<dbReference type="Gene3D" id="1.10.275.10">
    <property type="entry name" value="Fumarase/aspartase (N-terminal domain)"/>
    <property type="match status" value="1"/>
</dbReference>
<name>A0A173R3D6_9FIRM</name>
<dbReference type="PROSITE" id="PS00163">
    <property type="entry name" value="FUMARATE_LYASES"/>
    <property type="match status" value="1"/>
</dbReference>
<dbReference type="PRINTS" id="PR00149">
    <property type="entry name" value="FUMRATELYASE"/>
</dbReference>
<keyword evidence="4 7" id="KW-0456">Lyase</keyword>
<dbReference type="InterPro" id="IPR022761">
    <property type="entry name" value="Fumarate_lyase_N"/>
</dbReference>